<dbReference type="Proteomes" id="UP000017861">
    <property type="component" value="Unassembled WGS sequence"/>
</dbReference>
<dbReference type="EMBL" id="AYLP01000013">
    <property type="protein sequence ID" value="ESS69256.1"/>
    <property type="molecule type" value="Genomic_DNA"/>
</dbReference>
<keyword evidence="1" id="KW-1133">Transmembrane helix</keyword>
<comment type="caution">
    <text evidence="2">The sequence shown here is derived from an EMBL/GenBank/DDBJ whole genome shotgun (WGS) entry which is preliminary data.</text>
</comment>
<dbReference type="AlphaFoldDB" id="V5DP93"/>
<gene>
    <name evidence="2" type="ORF">TCDM_02004</name>
</gene>
<accession>V5DP93</accession>
<organism evidence="2 3">
    <name type="scientific">Trypanosoma cruzi Dm28c</name>
    <dbReference type="NCBI Taxonomy" id="1416333"/>
    <lineage>
        <taxon>Eukaryota</taxon>
        <taxon>Discoba</taxon>
        <taxon>Euglenozoa</taxon>
        <taxon>Kinetoplastea</taxon>
        <taxon>Metakinetoplastina</taxon>
        <taxon>Trypanosomatida</taxon>
        <taxon>Trypanosomatidae</taxon>
        <taxon>Trypanosoma</taxon>
        <taxon>Schizotrypanum</taxon>
    </lineage>
</organism>
<evidence type="ECO:0000313" key="2">
    <source>
        <dbReference type="EMBL" id="ESS69256.1"/>
    </source>
</evidence>
<keyword evidence="1" id="KW-0812">Transmembrane</keyword>
<feature type="transmembrane region" description="Helical" evidence="1">
    <location>
        <begin position="88"/>
        <end position="111"/>
    </location>
</feature>
<keyword evidence="1" id="KW-0472">Membrane</keyword>
<protein>
    <submittedName>
        <fullName evidence="2">Uncharacterized protein</fullName>
    </submittedName>
</protein>
<name>V5DP93_TRYCR</name>
<proteinExistence type="predicted"/>
<feature type="transmembrane region" description="Helical" evidence="1">
    <location>
        <begin position="65"/>
        <end position="82"/>
    </location>
</feature>
<evidence type="ECO:0000256" key="1">
    <source>
        <dbReference type="SAM" id="Phobius"/>
    </source>
</evidence>
<evidence type="ECO:0000313" key="3">
    <source>
        <dbReference type="Proteomes" id="UP000017861"/>
    </source>
</evidence>
<feature type="transmembrane region" description="Helical" evidence="1">
    <location>
        <begin position="12"/>
        <end position="30"/>
    </location>
</feature>
<reference evidence="2 3" key="1">
    <citation type="journal article" date="2014" name="Genome Announc.">
        <title>Trypanosoma cruzi Clone Dm28c Draft Genome Sequence.</title>
        <authorList>
            <person name="Grisard E.C."/>
            <person name="Teixeira S.M."/>
            <person name="de Almeida L.G."/>
            <person name="Stoco P.H."/>
            <person name="Gerber A.L."/>
            <person name="Talavera-Lopez C."/>
            <person name="Lima O.C."/>
            <person name="Andersson B."/>
            <person name="de Vasconcelos A.T."/>
        </authorList>
    </citation>
    <scope>NUCLEOTIDE SEQUENCE [LARGE SCALE GENOMIC DNA]</scope>
    <source>
        <strain evidence="2 3">Dm28c</strain>
    </source>
</reference>
<dbReference type="VEuPathDB" id="TriTrypDB:TCDM_02004"/>
<sequence length="112" mass="13283">MFHCYYNSSLTSPLFVFCIYSFFFFVSFFYPHFRLYLFSLFYSTGLLHAVPAGIYIYIYIYISSLVLHVCVCVCSFNFLYSGSTVPSVVVVFLFFLCLFIYFYTSLHVFIIY</sequence>